<dbReference type="EMBL" id="JACOOO010000004">
    <property type="protein sequence ID" value="MBC5627692.1"/>
    <property type="molecule type" value="Genomic_DNA"/>
</dbReference>
<protein>
    <submittedName>
        <fullName evidence="2">ANTAR domain-containing protein</fullName>
    </submittedName>
</protein>
<accession>A0ABR7D8I5</accession>
<comment type="caution">
    <text evidence="2">The sequence shown here is derived from an EMBL/GenBank/DDBJ whole genome shotgun (WGS) entry which is preliminary data.</text>
</comment>
<dbReference type="InterPro" id="IPR036388">
    <property type="entry name" value="WH-like_DNA-bd_sf"/>
</dbReference>
<dbReference type="PIRSF" id="PIRSF036382">
    <property type="entry name" value="RR_antiterm"/>
    <property type="match status" value="1"/>
</dbReference>
<keyword evidence="3" id="KW-1185">Reference proteome</keyword>
<dbReference type="InterPro" id="IPR008327">
    <property type="entry name" value="Sig_transdc_resp-reg_antiterm"/>
</dbReference>
<dbReference type="PROSITE" id="PS50921">
    <property type="entry name" value="ANTAR"/>
    <property type="match status" value="1"/>
</dbReference>
<organism evidence="2 3">
    <name type="scientific">Clostridium hominis</name>
    <dbReference type="NCBI Taxonomy" id="2763036"/>
    <lineage>
        <taxon>Bacteria</taxon>
        <taxon>Bacillati</taxon>
        <taxon>Bacillota</taxon>
        <taxon>Clostridia</taxon>
        <taxon>Eubacteriales</taxon>
        <taxon>Clostridiaceae</taxon>
        <taxon>Clostridium</taxon>
    </lineage>
</organism>
<reference evidence="2 3" key="1">
    <citation type="submission" date="2020-08" db="EMBL/GenBank/DDBJ databases">
        <title>Genome public.</title>
        <authorList>
            <person name="Liu C."/>
            <person name="Sun Q."/>
        </authorList>
    </citation>
    <scope>NUCLEOTIDE SEQUENCE [LARGE SCALE GENOMIC DNA]</scope>
    <source>
        <strain evidence="2 3">NSJ-6</strain>
    </source>
</reference>
<dbReference type="InterPro" id="IPR005561">
    <property type="entry name" value="ANTAR"/>
</dbReference>
<dbReference type="InterPro" id="IPR011006">
    <property type="entry name" value="CheY-like_superfamily"/>
</dbReference>
<sequence>MQERIVIAINNLEVSEKLRNILANEGYYIVATTKSGNELIRIVRINDISIVLIGYKLIDMTIMDVYNNIGELTSFLAIVNEQHKAYIQEQTDIFCITSPINNLILLNSIDMIIQSERRFGLYKKKINTLEQKIADRKFIDKAKGKLMERESFSEEEAFRYIQKQAMDRRKTIREIVDEILEKI</sequence>
<gene>
    <name evidence="2" type="ORF">H8S20_02185</name>
</gene>
<dbReference type="SUPFAM" id="SSF52172">
    <property type="entry name" value="CheY-like"/>
    <property type="match status" value="1"/>
</dbReference>
<evidence type="ECO:0000259" key="1">
    <source>
        <dbReference type="PROSITE" id="PS50921"/>
    </source>
</evidence>
<name>A0ABR7D8I5_9CLOT</name>
<proteinExistence type="predicted"/>
<dbReference type="RefSeq" id="WP_032119688.1">
    <property type="nucleotide sequence ID" value="NZ_JACOOO010000004.1"/>
</dbReference>
<dbReference type="Pfam" id="PF03861">
    <property type="entry name" value="ANTAR"/>
    <property type="match status" value="1"/>
</dbReference>
<dbReference type="Gene3D" id="1.10.10.10">
    <property type="entry name" value="Winged helix-like DNA-binding domain superfamily/Winged helix DNA-binding domain"/>
    <property type="match status" value="1"/>
</dbReference>
<dbReference type="Proteomes" id="UP000596929">
    <property type="component" value="Unassembled WGS sequence"/>
</dbReference>
<dbReference type="Gene3D" id="3.40.50.2300">
    <property type="match status" value="1"/>
</dbReference>
<feature type="domain" description="ANTAR" evidence="1">
    <location>
        <begin position="119"/>
        <end position="180"/>
    </location>
</feature>
<evidence type="ECO:0000313" key="2">
    <source>
        <dbReference type="EMBL" id="MBC5627692.1"/>
    </source>
</evidence>
<dbReference type="SMART" id="SM01012">
    <property type="entry name" value="ANTAR"/>
    <property type="match status" value="1"/>
</dbReference>
<evidence type="ECO:0000313" key="3">
    <source>
        <dbReference type="Proteomes" id="UP000596929"/>
    </source>
</evidence>